<sequence>MITLIRMKYKEWKLKLALYTVLEAVAAEQKDIAALLSRLYAALKDVPLDELRGEFLGKLAEVIHERGDGGRNGGLFPKQE</sequence>
<evidence type="ECO:0000313" key="2">
    <source>
        <dbReference type="Proteomes" id="UP000198508"/>
    </source>
</evidence>
<accession>A0A1I0JSQ1</accession>
<dbReference type="GeneID" id="93277812"/>
<dbReference type="EMBL" id="FOIM01000035">
    <property type="protein sequence ID" value="SEU13790.1"/>
    <property type="molecule type" value="Genomic_DNA"/>
</dbReference>
<reference evidence="2" key="1">
    <citation type="submission" date="2016-10" db="EMBL/GenBank/DDBJ databases">
        <authorList>
            <person name="Varghese N."/>
            <person name="Submissions S."/>
        </authorList>
    </citation>
    <scope>NUCLEOTIDE SEQUENCE [LARGE SCALE GENOMIC DNA]</scope>
    <source>
        <strain evidence="2">NLAE-zl-G277</strain>
    </source>
</reference>
<dbReference type="RefSeq" id="WP_092369956.1">
    <property type="nucleotide sequence ID" value="NZ_DAINWJ010000651.1"/>
</dbReference>
<name>A0A1I0JSQ1_9FIRM</name>
<gene>
    <name evidence="1" type="ORF">SAMN05216313_13525</name>
</gene>
<dbReference type="AlphaFoldDB" id="A0A1I0JSQ1"/>
<keyword evidence="2" id="KW-1185">Reference proteome</keyword>
<protein>
    <submittedName>
        <fullName evidence="1">Uncharacterized protein</fullName>
    </submittedName>
</protein>
<dbReference type="STRING" id="460384.SAMN05216313_13525"/>
<proteinExistence type="predicted"/>
<organism evidence="1 2">
    <name type="scientific">Enterocloster lavalensis</name>
    <dbReference type="NCBI Taxonomy" id="460384"/>
    <lineage>
        <taxon>Bacteria</taxon>
        <taxon>Bacillati</taxon>
        <taxon>Bacillota</taxon>
        <taxon>Clostridia</taxon>
        <taxon>Lachnospirales</taxon>
        <taxon>Lachnospiraceae</taxon>
        <taxon>Enterocloster</taxon>
    </lineage>
</organism>
<evidence type="ECO:0000313" key="1">
    <source>
        <dbReference type="EMBL" id="SEU13790.1"/>
    </source>
</evidence>
<dbReference type="Proteomes" id="UP000198508">
    <property type="component" value="Unassembled WGS sequence"/>
</dbReference>